<proteinExistence type="predicted"/>
<dbReference type="AlphaFoldDB" id="A0A941AZ68"/>
<sequence length="49" mass="5858">MVMRRSVGCVERADPRPEVRRAFLLVASVIFHEWQRLGRLPESVTRTYW</sequence>
<dbReference type="RefSeq" id="WP_210873690.1">
    <property type="nucleotide sequence ID" value="NZ_JAGPNL010000004.1"/>
</dbReference>
<organism evidence="1 2">
    <name type="scientific">Streptomyces tagetis</name>
    <dbReference type="NCBI Taxonomy" id="2820809"/>
    <lineage>
        <taxon>Bacteria</taxon>
        <taxon>Bacillati</taxon>
        <taxon>Actinomycetota</taxon>
        <taxon>Actinomycetes</taxon>
        <taxon>Kitasatosporales</taxon>
        <taxon>Streptomycetaceae</taxon>
        <taxon>Streptomyces</taxon>
    </lineage>
</organism>
<dbReference type="EMBL" id="JAGPNL010000004">
    <property type="protein sequence ID" value="MBQ0828399.1"/>
    <property type="molecule type" value="Genomic_DNA"/>
</dbReference>
<reference evidence="1" key="1">
    <citation type="submission" date="2021-04" db="EMBL/GenBank/DDBJ databases">
        <title>Genome seq and assembly of Streptomyces sp. RG38.</title>
        <authorList>
            <person name="Chhetri G."/>
        </authorList>
    </citation>
    <scope>NUCLEOTIDE SEQUENCE</scope>
    <source>
        <strain evidence="1">RG38</strain>
    </source>
</reference>
<dbReference type="Proteomes" id="UP000677875">
    <property type="component" value="Unassembled WGS sequence"/>
</dbReference>
<keyword evidence="2" id="KW-1185">Reference proteome</keyword>
<protein>
    <submittedName>
        <fullName evidence="1">Uncharacterized protein</fullName>
    </submittedName>
</protein>
<comment type="caution">
    <text evidence="1">The sequence shown here is derived from an EMBL/GenBank/DDBJ whole genome shotgun (WGS) entry which is preliminary data.</text>
</comment>
<name>A0A941AZ68_9ACTN</name>
<evidence type="ECO:0000313" key="1">
    <source>
        <dbReference type="EMBL" id="MBQ0828399.1"/>
    </source>
</evidence>
<gene>
    <name evidence="1" type="ORF">J5Y05_18140</name>
</gene>
<evidence type="ECO:0000313" key="2">
    <source>
        <dbReference type="Proteomes" id="UP000677875"/>
    </source>
</evidence>
<accession>A0A941AZ68</accession>